<evidence type="ECO:0000313" key="2">
    <source>
        <dbReference type="EMBL" id="UGS24972.1"/>
    </source>
</evidence>
<evidence type="ECO:0000313" key="4">
    <source>
        <dbReference type="Proteomes" id="UP001199642"/>
    </source>
</evidence>
<dbReference type="Pfam" id="PF12680">
    <property type="entry name" value="SnoaL_2"/>
    <property type="match status" value="1"/>
</dbReference>
<feature type="domain" description="SnoaL-like" evidence="1">
    <location>
        <begin position="11"/>
        <end position="103"/>
    </location>
</feature>
<protein>
    <submittedName>
        <fullName evidence="2">Nuclear transport factor 2 family protein</fullName>
    </submittedName>
</protein>
<proteinExistence type="predicted"/>
<organism evidence="2 4">
    <name type="scientific">Microbacterium resistens</name>
    <dbReference type="NCBI Taxonomy" id="156977"/>
    <lineage>
        <taxon>Bacteria</taxon>
        <taxon>Bacillati</taxon>
        <taxon>Actinomycetota</taxon>
        <taxon>Actinomycetes</taxon>
        <taxon>Micrococcales</taxon>
        <taxon>Microbacteriaceae</taxon>
        <taxon>Microbacterium</taxon>
    </lineage>
</organism>
<evidence type="ECO:0000313" key="3">
    <source>
        <dbReference type="EMBL" id="UGS27241.1"/>
    </source>
</evidence>
<dbReference type="InterPro" id="IPR037401">
    <property type="entry name" value="SnoaL-like"/>
</dbReference>
<accession>A0ABY3RN44</accession>
<name>A0ABY3RN44_9MICO</name>
<gene>
    <name evidence="3" type="ORF">K8F61_03255</name>
    <name evidence="2" type="ORF">K8F61_09630</name>
</gene>
<dbReference type="RefSeq" id="WP_067242731.1">
    <property type="nucleotide sequence ID" value="NZ_CP082781.1"/>
</dbReference>
<sequence>MTTPTLPEPVSSFFEAVHSQDEDAFLGAFTDDGSVDDWGRVFTGRAQIKAWSDKEFLGSAGRLAVQSVEAEDGRVTVVGDWSSSYANGRSAFTFDLQGDRIRRMTIREG</sequence>
<dbReference type="EMBL" id="CP082781">
    <property type="protein sequence ID" value="UGS24972.1"/>
    <property type="molecule type" value="Genomic_DNA"/>
</dbReference>
<evidence type="ECO:0000259" key="1">
    <source>
        <dbReference type="Pfam" id="PF12680"/>
    </source>
</evidence>
<dbReference type="EMBL" id="CP082781">
    <property type="protein sequence ID" value="UGS27241.1"/>
    <property type="molecule type" value="Genomic_DNA"/>
</dbReference>
<dbReference type="Proteomes" id="UP001199642">
    <property type="component" value="Chromosome"/>
</dbReference>
<dbReference type="SUPFAM" id="SSF54427">
    <property type="entry name" value="NTF2-like"/>
    <property type="match status" value="1"/>
</dbReference>
<keyword evidence="4" id="KW-1185">Reference proteome</keyword>
<reference evidence="2 4" key="1">
    <citation type="submission" date="2023-01" db="EMBL/GenBank/DDBJ databases">
        <title>Characterization of estradiol degrading bacteria Microbacterium sp. MZT7 and reveal degrading genes through genome analysis.</title>
        <authorList>
            <person name="Hao P."/>
            <person name="Gao Y."/>
        </authorList>
    </citation>
    <scope>NUCLEOTIDE SEQUENCE [LARGE SCALE GENOMIC DNA]</scope>
    <source>
        <strain evidence="2 4">MZT7</strain>
    </source>
</reference>
<dbReference type="InterPro" id="IPR032710">
    <property type="entry name" value="NTF2-like_dom_sf"/>
</dbReference>
<dbReference type="Gene3D" id="3.10.450.50">
    <property type="match status" value="1"/>
</dbReference>